<dbReference type="KEGG" id="vcy:IX92_06980"/>
<sequence length="101" mass="11171">MKKLVLLISALFVPSISLADSYKECIENTSRVYVGDEGILWLSFKNGGHALVRPDDPDFKNILTIVTAAHMADRSITVRYIDPTSTCSGSVRTDVRGVWLN</sequence>
<proteinExistence type="predicted"/>
<evidence type="ECO:0000313" key="3">
    <source>
        <dbReference type="Proteomes" id="UP000030081"/>
    </source>
</evidence>
<dbReference type="EMBL" id="CP009617">
    <property type="protein sequence ID" value="AIW18803.1"/>
    <property type="molecule type" value="Genomic_DNA"/>
</dbReference>
<keyword evidence="3" id="KW-1185">Reference proteome</keyword>
<dbReference type="AlphaFoldDB" id="A0AAN0VX49"/>
<dbReference type="RefSeq" id="WP_043007966.1">
    <property type="nucleotide sequence ID" value="NZ_CP009617.1"/>
</dbReference>
<evidence type="ECO:0000256" key="1">
    <source>
        <dbReference type="SAM" id="SignalP"/>
    </source>
</evidence>
<feature type="signal peptide" evidence="1">
    <location>
        <begin position="1"/>
        <end position="19"/>
    </location>
</feature>
<reference evidence="2 3" key="1">
    <citation type="submission" date="2014-10" db="EMBL/GenBank/DDBJ databases">
        <title>The Complete Genome Sequence for the Shellfish Pathogen Vibrio coralliilyticus RE98 Isolated from a Shellfish Hatchery.</title>
        <authorList>
            <person name="Richards G.P."/>
            <person name="Bono J.L."/>
            <person name="Watson M.A."/>
            <person name="Needleman D.S."/>
        </authorList>
    </citation>
    <scope>NUCLEOTIDE SEQUENCE [LARGE SCALE GENOMIC DNA]</scope>
    <source>
        <strain evidence="2 3">RE98</strain>
    </source>
</reference>
<keyword evidence="1" id="KW-0732">Signal</keyword>
<evidence type="ECO:0000313" key="2">
    <source>
        <dbReference type="EMBL" id="AIW18803.1"/>
    </source>
</evidence>
<organism evidence="2 3">
    <name type="scientific">Vibrio coralliilyticus</name>
    <dbReference type="NCBI Taxonomy" id="190893"/>
    <lineage>
        <taxon>Bacteria</taxon>
        <taxon>Pseudomonadati</taxon>
        <taxon>Pseudomonadota</taxon>
        <taxon>Gammaproteobacteria</taxon>
        <taxon>Vibrionales</taxon>
        <taxon>Vibrionaceae</taxon>
        <taxon>Vibrio</taxon>
    </lineage>
</organism>
<gene>
    <name evidence="2" type="ORF">IX92_06980</name>
</gene>
<name>A0AAN0VX49_9VIBR</name>
<feature type="chain" id="PRO_5042899960" evidence="1">
    <location>
        <begin position="20"/>
        <end position="101"/>
    </location>
</feature>
<protein>
    <submittedName>
        <fullName evidence="2">Uncharacterized protein</fullName>
    </submittedName>
</protein>
<accession>A0AAN0VX49</accession>
<dbReference type="Proteomes" id="UP000030081">
    <property type="component" value="Chromosome 1"/>
</dbReference>